<feature type="domain" description="CCHC-type" evidence="3">
    <location>
        <begin position="40"/>
        <end position="54"/>
    </location>
</feature>
<feature type="region of interest" description="Disordered" evidence="2">
    <location>
        <begin position="60"/>
        <end position="133"/>
    </location>
</feature>
<keyword evidence="1" id="KW-0862">Zinc</keyword>
<evidence type="ECO:0000259" key="3">
    <source>
        <dbReference type="PROSITE" id="PS50158"/>
    </source>
</evidence>
<keyword evidence="1" id="KW-0863">Zinc-finger</keyword>
<dbReference type="Proteomes" id="UP000030645">
    <property type="component" value="Unassembled WGS sequence"/>
</dbReference>
<sequence>MIKPLYKKQAGRPAKLRRLQHDELINPKGTKMSRHYVKVKCGRCGKEGHNQRSCIKLQEAAEQKKTKRNALPPKSNVDPTTMTAQSSQPMSTQQNPIAAQQSPLGGGAPVELAMIGGGGGAGLGVWNSADEER</sequence>
<dbReference type="AlphaFoldDB" id="W9R8C5"/>
<reference evidence="5" key="1">
    <citation type="submission" date="2013-01" db="EMBL/GenBank/DDBJ databases">
        <title>Draft Genome Sequence of a Mulberry Tree, Morus notabilis C.K. Schneid.</title>
        <authorList>
            <person name="He N."/>
            <person name="Zhao S."/>
        </authorList>
    </citation>
    <scope>NUCLEOTIDE SEQUENCE</scope>
</reference>
<dbReference type="InterPro" id="IPR001878">
    <property type="entry name" value="Znf_CCHC"/>
</dbReference>
<dbReference type="GO" id="GO:0008270">
    <property type="term" value="F:zinc ion binding"/>
    <property type="evidence" value="ECO:0007669"/>
    <property type="project" value="UniProtKB-KW"/>
</dbReference>
<keyword evidence="5" id="KW-1185">Reference proteome</keyword>
<protein>
    <recommendedName>
        <fullName evidence="3">CCHC-type domain-containing protein</fullName>
    </recommendedName>
</protein>
<evidence type="ECO:0000256" key="1">
    <source>
        <dbReference type="PROSITE-ProRule" id="PRU00047"/>
    </source>
</evidence>
<organism evidence="4 5">
    <name type="scientific">Morus notabilis</name>
    <dbReference type="NCBI Taxonomy" id="981085"/>
    <lineage>
        <taxon>Eukaryota</taxon>
        <taxon>Viridiplantae</taxon>
        <taxon>Streptophyta</taxon>
        <taxon>Embryophyta</taxon>
        <taxon>Tracheophyta</taxon>
        <taxon>Spermatophyta</taxon>
        <taxon>Magnoliopsida</taxon>
        <taxon>eudicotyledons</taxon>
        <taxon>Gunneridae</taxon>
        <taxon>Pentapetalae</taxon>
        <taxon>rosids</taxon>
        <taxon>fabids</taxon>
        <taxon>Rosales</taxon>
        <taxon>Moraceae</taxon>
        <taxon>Moreae</taxon>
        <taxon>Morus</taxon>
    </lineage>
</organism>
<proteinExistence type="predicted"/>
<evidence type="ECO:0000313" key="5">
    <source>
        <dbReference type="Proteomes" id="UP000030645"/>
    </source>
</evidence>
<evidence type="ECO:0000256" key="2">
    <source>
        <dbReference type="SAM" id="MobiDB-lite"/>
    </source>
</evidence>
<dbReference type="GO" id="GO:0003676">
    <property type="term" value="F:nucleic acid binding"/>
    <property type="evidence" value="ECO:0007669"/>
    <property type="project" value="InterPro"/>
</dbReference>
<dbReference type="EMBL" id="KE343785">
    <property type="protein sequence ID" value="EXB40941.1"/>
    <property type="molecule type" value="Genomic_DNA"/>
</dbReference>
<dbReference type="PROSITE" id="PS50158">
    <property type="entry name" value="ZF_CCHC"/>
    <property type="match status" value="1"/>
</dbReference>
<keyword evidence="1" id="KW-0479">Metal-binding</keyword>
<feature type="compositionally biased region" description="Polar residues" evidence="2">
    <location>
        <begin position="77"/>
        <end position="103"/>
    </location>
</feature>
<name>W9R8C5_9ROSA</name>
<evidence type="ECO:0000313" key="4">
    <source>
        <dbReference type="EMBL" id="EXB40941.1"/>
    </source>
</evidence>
<accession>W9R8C5</accession>
<gene>
    <name evidence="4" type="ORF">L484_020674</name>
</gene>